<dbReference type="Proteomes" id="UP000235392">
    <property type="component" value="Unassembled WGS sequence"/>
</dbReference>
<protein>
    <submittedName>
        <fullName evidence="2">Uncharacterized protein</fullName>
    </submittedName>
</protein>
<reference evidence="2 3" key="1">
    <citation type="submission" date="2017-11" db="EMBL/GenBank/DDBJ databases">
        <title>De novo assembly and phasing of dikaryotic genomes from two isolates of Puccinia coronata f. sp. avenae, the causal agent of oat crown rust.</title>
        <authorList>
            <person name="Miller M.E."/>
            <person name="Zhang Y."/>
            <person name="Omidvar V."/>
            <person name="Sperschneider J."/>
            <person name="Schwessinger B."/>
            <person name="Raley C."/>
            <person name="Palmer J.M."/>
            <person name="Garnica D."/>
            <person name="Upadhyaya N."/>
            <person name="Rathjen J."/>
            <person name="Taylor J.M."/>
            <person name="Park R.F."/>
            <person name="Dodds P.N."/>
            <person name="Hirsch C.D."/>
            <person name="Kianian S.F."/>
            <person name="Figueroa M."/>
        </authorList>
    </citation>
    <scope>NUCLEOTIDE SEQUENCE [LARGE SCALE GENOMIC DNA]</scope>
    <source>
        <strain evidence="2">12SD80</strain>
    </source>
</reference>
<dbReference type="AlphaFoldDB" id="A0A2N5SGI2"/>
<evidence type="ECO:0000313" key="2">
    <source>
        <dbReference type="EMBL" id="PLW12337.1"/>
    </source>
</evidence>
<sequence>MDYVEDLAGSDLSAGNEAGDIIAEQQLIEDELQQFSRTHKSRSGSAYNLGSYRQSRRQERHDDLLCKSCEGPSPDYLT</sequence>
<evidence type="ECO:0000256" key="1">
    <source>
        <dbReference type="SAM" id="MobiDB-lite"/>
    </source>
</evidence>
<evidence type="ECO:0000313" key="3">
    <source>
        <dbReference type="Proteomes" id="UP000235392"/>
    </source>
</evidence>
<feature type="region of interest" description="Disordered" evidence="1">
    <location>
        <begin position="37"/>
        <end position="78"/>
    </location>
</feature>
<feature type="compositionally biased region" description="Polar residues" evidence="1">
    <location>
        <begin position="43"/>
        <end position="53"/>
    </location>
</feature>
<name>A0A2N5SGI2_9BASI</name>
<proteinExistence type="predicted"/>
<accession>A0A2N5SGI2</accession>
<organism evidence="2 3">
    <name type="scientific">Puccinia coronata f. sp. avenae</name>
    <dbReference type="NCBI Taxonomy" id="200324"/>
    <lineage>
        <taxon>Eukaryota</taxon>
        <taxon>Fungi</taxon>
        <taxon>Dikarya</taxon>
        <taxon>Basidiomycota</taxon>
        <taxon>Pucciniomycotina</taxon>
        <taxon>Pucciniomycetes</taxon>
        <taxon>Pucciniales</taxon>
        <taxon>Pucciniaceae</taxon>
        <taxon>Puccinia</taxon>
    </lineage>
</organism>
<gene>
    <name evidence="2" type="ORF">PCASD_22571</name>
</gene>
<feature type="compositionally biased region" description="Basic and acidic residues" evidence="1">
    <location>
        <begin position="56"/>
        <end position="65"/>
    </location>
</feature>
<dbReference type="EMBL" id="PGCI01000889">
    <property type="protein sequence ID" value="PLW12337.1"/>
    <property type="molecule type" value="Genomic_DNA"/>
</dbReference>
<comment type="caution">
    <text evidence="2">The sequence shown here is derived from an EMBL/GenBank/DDBJ whole genome shotgun (WGS) entry which is preliminary data.</text>
</comment>